<feature type="transmembrane region" description="Helical" evidence="1">
    <location>
        <begin position="55"/>
        <end position="78"/>
    </location>
</feature>
<keyword evidence="1" id="KW-0472">Membrane</keyword>
<keyword evidence="1" id="KW-1133">Transmembrane helix</keyword>
<reference evidence="3" key="1">
    <citation type="submission" date="2020-10" db="EMBL/GenBank/DDBJ databases">
        <title>Taxonomic study of unclassified bacteria belonging to the class Ktedonobacteria.</title>
        <authorList>
            <person name="Yabe S."/>
            <person name="Wang C.M."/>
            <person name="Zheng Y."/>
            <person name="Sakai Y."/>
            <person name="Cavaletti L."/>
            <person name="Monciardini P."/>
            <person name="Donadio S."/>
        </authorList>
    </citation>
    <scope>NUCLEOTIDE SEQUENCE</scope>
    <source>
        <strain evidence="3">SOSP1-1</strain>
    </source>
</reference>
<sequence>MGNILYARLLKRGTRRQLATISAICLTTALLLLPAFFWYYKLFRTTLSFSEEVIVLAYAAVCGWLAPVAASALFLGLAKPNAGTPERLTEPLLAGTSPSIANGSLSEPPRYQPGVPVPTVFGDETPWGWLEYRNGSFHGQRLALKRAIMTIGRDENCDIWLDDDMASRHHAELTWHNGQIYFTDCESMNGILVNGRPVKRFTLLENDDLLEVGSHRFIFVLAEQQTSISEESDPLAYHQWRLDSELASGSTTGSSRDLPETRPLAERPAFFDEEITEDWKDTAEVQRQWPMSTEATPNNGGAFTIRDGEMAGRSFLLDRAVLAVGRGVESDIIIRDASISRRHAQFLRQTNGDYVQDLSSRNGTRVNDEYLTGPRLLRGVTWSPSAIFTWNTFRCL</sequence>
<proteinExistence type="predicted"/>
<evidence type="ECO:0000256" key="1">
    <source>
        <dbReference type="SAM" id="Phobius"/>
    </source>
</evidence>
<comment type="caution">
    <text evidence="3">The sequence shown here is derived from an EMBL/GenBank/DDBJ whole genome shotgun (WGS) entry which is preliminary data.</text>
</comment>
<dbReference type="SUPFAM" id="SSF49879">
    <property type="entry name" value="SMAD/FHA domain"/>
    <property type="match status" value="2"/>
</dbReference>
<dbReference type="AlphaFoldDB" id="A0A8J3HTS1"/>
<feature type="domain" description="FHA" evidence="2">
    <location>
        <begin position="149"/>
        <end position="198"/>
    </location>
</feature>
<dbReference type="InterPro" id="IPR000253">
    <property type="entry name" value="FHA_dom"/>
</dbReference>
<name>A0A8J3HTS1_9CHLR</name>
<dbReference type="InterPro" id="IPR008984">
    <property type="entry name" value="SMAD_FHA_dom_sf"/>
</dbReference>
<accession>A0A8J3HTS1</accession>
<dbReference type="InterPro" id="IPR050923">
    <property type="entry name" value="Cell_Proc_Reg/RNA_Proc"/>
</dbReference>
<dbReference type="SMART" id="SM00240">
    <property type="entry name" value="FHA"/>
    <property type="match status" value="2"/>
</dbReference>
<gene>
    <name evidence="3" type="ORF">KSX_20100</name>
</gene>
<dbReference type="Pfam" id="PF00498">
    <property type="entry name" value="FHA"/>
    <property type="match status" value="2"/>
</dbReference>
<feature type="transmembrane region" description="Helical" evidence="1">
    <location>
        <begin position="21"/>
        <end position="40"/>
    </location>
</feature>
<dbReference type="Proteomes" id="UP000612362">
    <property type="component" value="Unassembled WGS sequence"/>
</dbReference>
<dbReference type="PANTHER" id="PTHR23308">
    <property type="entry name" value="NUCLEAR INHIBITOR OF PROTEIN PHOSPHATASE-1"/>
    <property type="match status" value="1"/>
</dbReference>
<dbReference type="CDD" id="cd00060">
    <property type="entry name" value="FHA"/>
    <property type="match status" value="2"/>
</dbReference>
<protein>
    <recommendedName>
        <fullName evidence="2">FHA domain-containing protein</fullName>
    </recommendedName>
</protein>
<feature type="domain" description="FHA" evidence="2">
    <location>
        <begin position="322"/>
        <end position="371"/>
    </location>
</feature>
<dbReference type="RefSeq" id="WP_220193295.1">
    <property type="nucleotide sequence ID" value="NZ_BNJF01000001.1"/>
</dbReference>
<keyword evidence="4" id="KW-1185">Reference proteome</keyword>
<dbReference type="Gene3D" id="2.60.200.20">
    <property type="match status" value="2"/>
</dbReference>
<evidence type="ECO:0000313" key="4">
    <source>
        <dbReference type="Proteomes" id="UP000612362"/>
    </source>
</evidence>
<evidence type="ECO:0000313" key="3">
    <source>
        <dbReference type="EMBL" id="GHO43847.1"/>
    </source>
</evidence>
<organism evidence="3 4">
    <name type="scientific">Ktedonospora formicarum</name>
    <dbReference type="NCBI Taxonomy" id="2778364"/>
    <lineage>
        <taxon>Bacteria</taxon>
        <taxon>Bacillati</taxon>
        <taxon>Chloroflexota</taxon>
        <taxon>Ktedonobacteria</taxon>
        <taxon>Ktedonobacterales</taxon>
        <taxon>Ktedonobacteraceae</taxon>
        <taxon>Ktedonospora</taxon>
    </lineage>
</organism>
<dbReference type="PROSITE" id="PS50006">
    <property type="entry name" value="FHA_DOMAIN"/>
    <property type="match status" value="2"/>
</dbReference>
<keyword evidence="1" id="KW-0812">Transmembrane</keyword>
<dbReference type="EMBL" id="BNJF01000001">
    <property type="protein sequence ID" value="GHO43847.1"/>
    <property type="molecule type" value="Genomic_DNA"/>
</dbReference>
<evidence type="ECO:0000259" key="2">
    <source>
        <dbReference type="PROSITE" id="PS50006"/>
    </source>
</evidence>